<dbReference type="EMBL" id="KL198009">
    <property type="protein sequence ID" value="KDQ26546.1"/>
    <property type="molecule type" value="Genomic_DNA"/>
</dbReference>
<sequence length="147" mass="16720">MPFTIIRIQLRQDCTRSIVRRVRFNSVRPILLRKDKNRFRSDQLFDPKKCGLSRVVPLPFLCASEVKERPGDMRVALDEAAVEVDEPKEGLEFSPSPRGRPVRNSGDLHGVHLDLTLGDDDSKILHLGLLEIALVRSEEELVPLEDL</sequence>
<dbReference type="Proteomes" id="UP000027073">
    <property type="component" value="Unassembled WGS sequence"/>
</dbReference>
<evidence type="ECO:0000313" key="2">
    <source>
        <dbReference type="Proteomes" id="UP000027073"/>
    </source>
</evidence>
<dbReference type="AlphaFoldDB" id="A0A067NSD4"/>
<accession>A0A067NSD4</accession>
<dbReference type="VEuPathDB" id="FungiDB:PLEOSDRAFT_1042866"/>
<proteinExistence type="predicted"/>
<dbReference type="InParanoid" id="A0A067NSD4"/>
<gene>
    <name evidence="1" type="ORF">PLEOSDRAFT_1042866</name>
</gene>
<evidence type="ECO:0000313" key="1">
    <source>
        <dbReference type="EMBL" id="KDQ26546.1"/>
    </source>
</evidence>
<organism evidence="1 2">
    <name type="scientific">Pleurotus ostreatus (strain PC15)</name>
    <name type="common">Oyster mushroom</name>
    <dbReference type="NCBI Taxonomy" id="1137138"/>
    <lineage>
        <taxon>Eukaryota</taxon>
        <taxon>Fungi</taxon>
        <taxon>Dikarya</taxon>
        <taxon>Basidiomycota</taxon>
        <taxon>Agaricomycotina</taxon>
        <taxon>Agaricomycetes</taxon>
        <taxon>Agaricomycetidae</taxon>
        <taxon>Agaricales</taxon>
        <taxon>Pleurotineae</taxon>
        <taxon>Pleurotaceae</taxon>
        <taxon>Pleurotus</taxon>
    </lineage>
</organism>
<name>A0A067NSD4_PLEO1</name>
<protein>
    <submittedName>
        <fullName evidence="1">Uncharacterized protein</fullName>
    </submittedName>
</protein>
<reference evidence="2" key="1">
    <citation type="journal article" date="2014" name="Proc. Natl. Acad. Sci. U.S.A.">
        <title>Extensive sampling of basidiomycete genomes demonstrates inadequacy of the white-rot/brown-rot paradigm for wood decay fungi.</title>
        <authorList>
            <person name="Riley R."/>
            <person name="Salamov A.A."/>
            <person name="Brown D.W."/>
            <person name="Nagy L.G."/>
            <person name="Floudas D."/>
            <person name="Held B.W."/>
            <person name="Levasseur A."/>
            <person name="Lombard V."/>
            <person name="Morin E."/>
            <person name="Otillar R."/>
            <person name="Lindquist E.A."/>
            <person name="Sun H."/>
            <person name="LaButti K.M."/>
            <person name="Schmutz J."/>
            <person name="Jabbour D."/>
            <person name="Luo H."/>
            <person name="Baker S.E."/>
            <person name="Pisabarro A.G."/>
            <person name="Walton J.D."/>
            <person name="Blanchette R.A."/>
            <person name="Henrissat B."/>
            <person name="Martin F."/>
            <person name="Cullen D."/>
            <person name="Hibbett D.S."/>
            <person name="Grigoriev I.V."/>
        </authorList>
    </citation>
    <scope>NUCLEOTIDE SEQUENCE [LARGE SCALE GENOMIC DNA]</scope>
    <source>
        <strain evidence="2">PC15</strain>
    </source>
</reference>
<dbReference type="HOGENOM" id="CLU_1768876_0_0_1"/>